<organism evidence="1 2">
    <name type="scientific">Chelatococcus reniformis</name>
    <dbReference type="NCBI Taxonomy" id="1494448"/>
    <lineage>
        <taxon>Bacteria</taxon>
        <taxon>Pseudomonadati</taxon>
        <taxon>Pseudomonadota</taxon>
        <taxon>Alphaproteobacteria</taxon>
        <taxon>Hyphomicrobiales</taxon>
        <taxon>Chelatococcaceae</taxon>
        <taxon>Chelatococcus</taxon>
    </lineage>
</organism>
<dbReference type="AlphaFoldDB" id="A0A916XLY3"/>
<comment type="caution">
    <text evidence="1">The sequence shown here is derived from an EMBL/GenBank/DDBJ whole genome shotgun (WGS) entry which is preliminary data.</text>
</comment>
<evidence type="ECO:0000313" key="1">
    <source>
        <dbReference type="EMBL" id="GGC85058.1"/>
    </source>
</evidence>
<protein>
    <submittedName>
        <fullName evidence="1">Acid sugar phosphatase</fullName>
    </submittedName>
</protein>
<sequence>MSQFLTQIADIRAVVSDLDGVAYRGELPITDSVAAFRTWHRRGIPYAFVTNNATKSAEQFAAKLDRMGIPATPAQVFNTVSGTAAVMRGRWPAGTRVFAIGEEPLLDALRQAGYHLGADDAEVVVLGFDAELTYAKLRTAVRAALGGAAIIVTNPDVLAPTEDGYEPCVGVLAAAVSAAVPGAASIVVGKPEPLLIEQALAYLGTAPADTVMIGDQIGTDIVAGQRAGLRSILIASDIPRDPGAVAVPDGIVASLLELIDGPAAPA</sequence>
<keyword evidence="2" id="KW-1185">Reference proteome</keyword>
<dbReference type="RefSeq" id="WP_188611769.1">
    <property type="nucleotide sequence ID" value="NZ_BMGG01000009.1"/>
</dbReference>
<dbReference type="InterPro" id="IPR023214">
    <property type="entry name" value="HAD_sf"/>
</dbReference>
<dbReference type="PANTHER" id="PTHR19288">
    <property type="entry name" value="4-NITROPHENYLPHOSPHATASE-RELATED"/>
    <property type="match status" value="1"/>
</dbReference>
<dbReference type="Proteomes" id="UP000637002">
    <property type="component" value="Unassembled WGS sequence"/>
</dbReference>
<gene>
    <name evidence="1" type="ORF">GCM10010994_48650</name>
</gene>
<proteinExistence type="predicted"/>
<dbReference type="InterPro" id="IPR036412">
    <property type="entry name" value="HAD-like_sf"/>
</dbReference>
<dbReference type="EMBL" id="BMGG01000009">
    <property type="protein sequence ID" value="GGC85058.1"/>
    <property type="molecule type" value="Genomic_DNA"/>
</dbReference>
<reference evidence="1" key="1">
    <citation type="journal article" date="2014" name="Int. J. Syst. Evol. Microbiol.">
        <title>Complete genome sequence of Corynebacterium casei LMG S-19264T (=DSM 44701T), isolated from a smear-ripened cheese.</title>
        <authorList>
            <consortium name="US DOE Joint Genome Institute (JGI-PGF)"/>
            <person name="Walter F."/>
            <person name="Albersmeier A."/>
            <person name="Kalinowski J."/>
            <person name="Ruckert C."/>
        </authorList>
    </citation>
    <scope>NUCLEOTIDE SEQUENCE</scope>
    <source>
        <strain evidence="1">CGMCC 1.12919</strain>
    </source>
</reference>
<dbReference type="Pfam" id="PF13242">
    <property type="entry name" value="Hydrolase_like"/>
    <property type="match status" value="1"/>
</dbReference>
<evidence type="ECO:0000313" key="2">
    <source>
        <dbReference type="Proteomes" id="UP000637002"/>
    </source>
</evidence>
<dbReference type="Gene3D" id="3.40.50.1000">
    <property type="entry name" value="HAD superfamily/HAD-like"/>
    <property type="match status" value="2"/>
</dbReference>
<dbReference type="Pfam" id="PF13344">
    <property type="entry name" value="Hydrolase_6"/>
    <property type="match status" value="1"/>
</dbReference>
<dbReference type="SUPFAM" id="SSF56784">
    <property type="entry name" value="HAD-like"/>
    <property type="match status" value="1"/>
</dbReference>
<dbReference type="GO" id="GO:0016791">
    <property type="term" value="F:phosphatase activity"/>
    <property type="evidence" value="ECO:0007669"/>
    <property type="project" value="TreeGrafter"/>
</dbReference>
<accession>A0A916XLY3</accession>
<name>A0A916XLY3_9HYPH</name>
<dbReference type="GO" id="GO:0005737">
    <property type="term" value="C:cytoplasm"/>
    <property type="evidence" value="ECO:0007669"/>
    <property type="project" value="TreeGrafter"/>
</dbReference>
<dbReference type="InterPro" id="IPR006357">
    <property type="entry name" value="HAD-SF_hydro_IIA"/>
</dbReference>
<reference evidence="1" key="2">
    <citation type="submission" date="2020-09" db="EMBL/GenBank/DDBJ databases">
        <authorList>
            <person name="Sun Q."/>
            <person name="Zhou Y."/>
        </authorList>
    </citation>
    <scope>NUCLEOTIDE SEQUENCE</scope>
    <source>
        <strain evidence="1">CGMCC 1.12919</strain>
    </source>
</reference>
<dbReference type="PANTHER" id="PTHR19288:SF46">
    <property type="entry name" value="HALOACID DEHALOGENASE-LIKE HYDROLASE DOMAIN-CONTAINING PROTEIN 2"/>
    <property type="match status" value="1"/>
</dbReference>
<dbReference type="NCBIfam" id="TIGR01460">
    <property type="entry name" value="HAD-SF-IIA"/>
    <property type="match status" value="1"/>
</dbReference>